<evidence type="ECO:0000256" key="2">
    <source>
        <dbReference type="ARBA" id="ARBA00022692"/>
    </source>
</evidence>
<evidence type="ECO:0000256" key="1">
    <source>
        <dbReference type="ARBA" id="ARBA00004141"/>
    </source>
</evidence>
<evidence type="ECO:0000256" key="6">
    <source>
        <dbReference type="SAM" id="Phobius"/>
    </source>
</evidence>
<dbReference type="InterPro" id="IPR032808">
    <property type="entry name" value="DoxX"/>
</dbReference>
<dbReference type="Proteomes" id="UP000217257">
    <property type="component" value="Chromosome"/>
</dbReference>
<keyword evidence="3 6" id="KW-1133">Transmembrane helix</keyword>
<evidence type="ECO:0000313" key="8">
    <source>
        <dbReference type="Proteomes" id="UP000217257"/>
    </source>
</evidence>
<organism evidence="7 8">
    <name type="scientific">Cystobacter fuscus</name>
    <dbReference type="NCBI Taxonomy" id="43"/>
    <lineage>
        <taxon>Bacteria</taxon>
        <taxon>Pseudomonadati</taxon>
        <taxon>Myxococcota</taxon>
        <taxon>Myxococcia</taxon>
        <taxon>Myxococcales</taxon>
        <taxon>Cystobacterineae</taxon>
        <taxon>Archangiaceae</taxon>
        <taxon>Cystobacter</taxon>
    </lineage>
</organism>
<dbReference type="GO" id="GO:0016020">
    <property type="term" value="C:membrane"/>
    <property type="evidence" value="ECO:0007669"/>
    <property type="project" value="UniProtKB-SubCell"/>
</dbReference>
<evidence type="ECO:0000256" key="4">
    <source>
        <dbReference type="ARBA" id="ARBA00023136"/>
    </source>
</evidence>
<protein>
    <submittedName>
        <fullName evidence="7">Membrane protein</fullName>
    </submittedName>
</protein>
<feature type="transmembrane region" description="Helical" evidence="6">
    <location>
        <begin position="66"/>
        <end position="85"/>
    </location>
</feature>
<reference evidence="7 8" key="1">
    <citation type="submission" date="2017-06" db="EMBL/GenBank/DDBJ databases">
        <title>Sequencing and comparative analysis of myxobacterial genomes.</title>
        <authorList>
            <person name="Rupp O."/>
            <person name="Goesmann A."/>
            <person name="Sogaard-Andersen L."/>
        </authorList>
    </citation>
    <scope>NUCLEOTIDE SEQUENCE [LARGE SCALE GENOMIC DNA]</scope>
    <source>
        <strain evidence="7 8">DSM 52655</strain>
    </source>
</reference>
<accession>A0A250JKT9</accession>
<dbReference type="AlphaFoldDB" id="A0A250JKT9"/>
<evidence type="ECO:0000256" key="3">
    <source>
        <dbReference type="ARBA" id="ARBA00022989"/>
    </source>
</evidence>
<dbReference type="RefSeq" id="WP_198316398.1">
    <property type="nucleotide sequence ID" value="NZ_CP022098.1"/>
</dbReference>
<feature type="transmembrane region" description="Helical" evidence="6">
    <location>
        <begin position="114"/>
        <end position="130"/>
    </location>
</feature>
<comment type="subcellular location">
    <subcellularLocation>
        <location evidence="1">Membrane</location>
        <topology evidence="1">Multi-pass membrane protein</topology>
    </subcellularLocation>
</comment>
<dbReference type="Pfam" id="PF13564">
    <property type="entry name" value="DoxX_2"/>
    <property type="match status" value="1"/>
</dbReference>
<keyword evidence="2 6" id="KW-0812">Transmembrane</keyword>
<gene>
    <name evidence="7" type="ORF">CYFUS_009725</name>
</gene>
<feature type="transmembrane region" description="Helical" evidence="6">
    <location>
        <begin position="27"/>
        <end position="46"/>
    </location>
</feature>
<proteinExistence type="predicted"/>
<keyword evidence="4 6" id="KW-0472">Membrane</keyword>
<sequence length="145" mass="15369">MSTPAEASTLSSPPSSSAPTTSKTMLWIGRAVSGLSVALFLMSAVMKLSQNPQVVQGWQEKQGYPLSTLVPIGVVELLCVVLYAVPRTAVLGALLLTAYLGGAVATHVRISDPFTSPIIIGVVVWAGLYLRDARIRALVPLRRDP</sequence>
<evidence type="ECO:0000256" key="5">
    <source>
        <dbReference type="SAM" id="MobiDB-lite"/>
    </source>
</evidence>
<feature type="region of interest" description="Disordered" evidence="5">
    <location>
        <begin position="1"/>
        <end position="21"/>
    </location>
</feature>
<name>A0A250JKT9_9BACT</name>
<feature type="transmembrane region" description="Helical" evidence="6">
    <location>
        <begin position="90"/>
        <end position="108"/>
    </location>
</feature>
<evidence type="ECO:0000313" key="7">
    <source>
        <dbReference type="EMBL" id="ATB44238.1"/>
    </source>
</evidence>
<dbReference type="EMBL" id="CP022098">
    <property type="protein sequence ID" value="ATB44238.1"/>
    <property type="molecule type" value="Genomic_DNA"/>
</dbReference>
<dbReference type="KEGG" id="cfus:CYFUS_009725"/>